<evidence type="ECO:0000256" key="1">
    <source>
        <dbReference type="SAM" id="MobiDB-lite"/>
    </source>
</evidence>
<protein>
    <submittedName>
        <fullName evidence="2">Uncharacterized protein</fullName>
    </submittedName>
</protein>
<sequence length="208" mass="23530">MDRYITVVKRGRSPKSSKVSSVPKISRDKDADSINSHNRFSLLKDKNDEVTVTTKSSKPPPIYLRGKNSNALVKKLISAIGEGTFYVIPIKRGNIDETKIQVNTETDYRKITAELDKDKKDYYTYQLKSAKGLSGVFCCKAVYETETKTRVRSARNVLPAPVAYPKWATTKQVSYADAVKNNSEVKKRSNQQIFHQIWTLIIVALKPL</sequence>
<dbReference type="Proteomes" id="UP000299102">
    <property type="component" value="Unassembled WGS sequence"/>
</dbReference>
<keyword evidence="3" id="KW-1185">Reference proteome</keyword>
<feature type="region of interest" description="Disordered" evidence="1">
    <location>
        <begin position="1"/>
        <end position="38"/>
    </location>
</feature>
<evidence type="ECO:0000313" key="2">
    <source>
        <dbReference type="EMBL" id="GBP09666.1"/>
    </source>
</evidence>
<dbReference type="EMBL" id="BGZK01004559">
    <property type="protein sequence ID" value="GBP09666.1"/>
    <property type="molecule type" value="Genomic_DNA"/>
</dbReference>
<gene>
    <name evidence="2" type="ORF">EVAR_91011_1</name>
</gene>
<proteinExistence type="predicted"/>
<organism evidence="2 3">
    <name type="scientific">Eumeta variegata</name>
    <name type="common">Bagworm moth</name>
    <name type="synonym">Eumeta japonica</name>
    <dbReference type="NCBI Taxonomy" id="151549"/>
    <lineage>
        <taxon>Eukaryota</taxon>
        <taxon>Metazoa</taxon>
        <taxon>Ecdysozoa</taxon>
        <taxon>Arthropoda</taxon>
        <taxon>Hexapoda</taxon>
        <taxon>Insecta</taxon>
        <taxon>Pterygota</taxon>
        <taxon>Neoptera</taxon>
        <taxon>Endopterygota</taxon>
        <taxon>Lepidoptera</taxon>
        <taxon>Glossata</taxon>
        <taxon>Ditrysia</taxon>
        <taxon>Tineoidea</taxon>
        <taxon>Psychidae</taxon>
        <taxon>Oiketicinae</taxon>
        <taxon>Eumeta</taxon>
    </lineage>
</organism>
<name>A0A4C1T650_EUMVA</name>
<dbReference type="OrthoDB" id="8064678at2759"/>
<dbReference type="AlphaFoldDB" id="A0A4C1T650"/>
<accession>A0A4C1T650</accession>
<comment type="caution">
    <text evidence="2">The sequence shown here is derived from an EMBL/GenBank/DDBJ whole genome shotgun (WGS) entry which is preliminary data.</text>
</comment>
<reference evidence="2 3" key="1">
    <citation type="journal article" date="2019" name="Commun. Biol.">
        <title>The bagworm genome reveals a unique fibroin gene that provides high tensile strength.</title>
        <authorList>
            <person name="Kono N."/>
            <person name="Nakamura H."/>
            <person name="Ohtoshi R."/>
            <person name="Tomita M."/>
            <person name="Numata K."/>
            <person name="Arakawa K."/>
        </authorList>
    </citation>
    <scope>NUCLEOTIDE SEQUENCE [LARGE SCALE GENOMIC DNA]</scope>
</reference>
<evidence type="ECO:0000313" key="3">
    <source>
        <dbReference type="Proteomes" id="UP000299102"/>
    </source>
</evidence>